<evidence type="ECO:0000256" key="1">
    <source>
        <dbReference type="ARBA" id="ARBA00004781"/>
    </source>
</evidence>
<gene>
    <name evidence="8" type="primary">rfbD</name>
    <name evidence="8" type="ORF">P2G67_09135</name>
</gene>
<comment type="catalytic activity">
    <reaction evidence="5 6">
        <text>dTDP-beta-L-rhamnose + NADP(+) = dTDP-4-dehydro-beta-L-rhamnose + NADPH + H(+)</text>
        <dbReference type="Rhea" id="RHEA:21796"/>
        <dbReference type="ChEBI" id="CHEBI:15378"/>
        <dbReference type="ChEBI" id="CHEBI:57510"/>
        <dbReference type="ChEBI" id="CHEBI:57783"/>
        <dbReference type="ChEBI" id="CHEBI:58349"/>
        <dbReference type="ChEBI" id="CHEBI:62830"/>
        <dbReference type="EC" id="1.1.1.133"/>
    </reaction>
</comment>
<comment type="caution">
    <text evidence="8">The sequence shown here is derived from an EMBL/GenBank/DDBJ whole genome shotgun (WGS) entry which is preliminary data.</text>
</comment>
<dbReference type="NCBIfam" id="TIGR01214">
    <property type="entry name" value="rmlD"/>
    <property type="match status" value="1"/>
</dbReference>
<dbReference type="Gene3D" id="3.90.25.10">
    <property type="entry name" value="UDP-galactose 4-epimerase, domain 1"/>
    <property type="match status" value="1"/>
</dbReference>
<evidence type="ECO:0000256" key="3">
    <source>
        <dbReference type="ARBA" id="ARBA00012929"/>
    </source>
</evidence>
<evidence type="ECO:0000256" key="6">
    <source>
        <dbReference type="RuleBase" id="RU364082"/>
    </source>
</evidence>
<dbReference type="CDD" id="cd05254">
    <property type="entry name" value="dTDP_HR_like_SDR_e"/>
    <property type="match status" value="1"/>
</dbReference>
<dbReference type="GO" id="GO:0008831">
    <property type="term" value="F:dTDP-4-dehydrorhamnose reductase activity"/>
    <property type="evidence" value="ECO:0007669"/>
    <property type="project" value="UniProtKB-EC"/>
</dbReference>
<comment type="cofactor">
    <cofactor evidence="6">
        <name>Mg(2+)</name>
        <dbReference type="ChEBI" id="CHEBI:18420"/>
    </cofactor>
    <text evidence="6">Binds 1 Mg(2+) ion per monomer.</text>
</comment>
<evidence type="ECO:0000256" key="5">
    <source>
        <dbReference type="ARBA" id="ARBA00048200"/>
    </source>
</evidence>
<evidence type="ECO:0000313" key="8">
    <source>
        <dbReference type="EMBL" id="MDF2096138.1"/>
    </source>
</evidence>
<proteinExistence type="inferred from homology"/>
<evidence type="ECO:0000259" key="7">
    <source>
        <dbReference type="Pfam" id="PF04321"/>
    </source>
</evidence>
<feature type="domain" description="RmlD-like substrate binding" evidence="7">
    <location>
        <begin position="1"/>
        <end position="296"/>
    </location>
</feature>
<comment type="pathway">
    <text evidence="1 6">Carbohydrate biosynthesis; dTDP-L-rhamnose biosynthesis.</text>
</comment>
<dbReference type="PANTHER" id="PTHR10491">
    <property type="entry name" value="DTDP-4-DEHYDRORHAMNOSE REDUCTASE"/>
    <property type="match status" value="1"/>
</dbReference>
<dbReference type="InterPro" id="IPR036291">
    <property type="entry name" value="NAD(P)-bd_dom_sf"/>
</dbReference>
<sequence length="299" mass="32115">MNILLTGGSGQVGFELRRQLCLLGEVLAPTRAELDLADPQAVEGWLARHQPDLIVNAAAYTAVDKAEAEPELAHRLNAELPAQLAAYSAARGQWLLHYSSDYVYPGSGDRPWQEGDATGPLGVYGASKLAGDLAVEQSGCPQLIFRTSWVYSTRGHNFLRTMLRLGRERDSLKVVDDQVGAPTPARLIAQVSALALHRVLGPEGSEAAFPPGLYHLAPRGETSWCGFAQEIFRQAAAAGQGLAIAPEGVAPIPTADYPTPARRPLNSRLACAKLEQALGITLPDWRAQLALTLQELCQP</sequence>
<dbReference type="SUPFAM" id="SSF51735">
    <property type="entry name" value="NAD(P)-binding Rossmann-fold domains"/>
    <property type="match status" value="1"/>
</dbReference>
<dbReference type="Gene3D" id="3.40.50.720">
    <property type="entry name" value="NAD(P)-binding Rossmann-like Domain"/>
    <property type="match status" value="1"/>
</dbReference>
<evidence type="ECO:0000256" key="2">
    <source>
        <dbReference type="ARBA" id="ARBA00010944"/>
    </source>
</evidence>
<evidence type="ECO:0000256" key="4">
    <source>
        <dbReference type="ARBA" id="ARBA00017099"/>
    </source>
</evidence>
<dbReference type="InterPro" id="IPR005913">
    <property type="entry name" value="dTDP_dehydrorham_reduct"/>
</dbReference>
<accession>A0ABT5YMR8</accession>
<reference evidence="8 9" key="1">
    <citation type="submission" date="2023-03" db="EMBL/GenBank/DDBJ databases">
        <title>Fodinicurvata sp. CAU 1616 isolated from sea sendiment.</title>
        <authorList>
            <person name="Kim W."/>
        </authorList>
    </citation>
    <scope>NUCLEOTIDE SEQUENCE [LARGE SCALE GENOMIC DNA]</scope>
    <source>
        <strain evidence="8 9">CAU 1616</strain>
    </source>
</reference>
<protein>
    <recommendedName>
        <fullName evidence="4 6">dTDP-4-dehydrorhamnose reductase</fullName>
        <ecNumber evidence="3 6">1.1.1.133</ecNumber>
    </recommendedName>
</protein>
<comment type="similarity">
    <text evidence="2 6">Belongs to the dTDP-4-dehydrorhamnose reductase family.</text>
</comment>
<keyword evidence="6" id="KW-0521">NADP</keyword>
<dbReference type="Pfam" id="PF04321">
    <property type="entry name" value="RmlD_sub_bind"/>
    <property type="match status" value="1"/>
</dbReference>
<dbReference type="Proteomes" id="UP001215503">
    <property type="component" value="Unassembled WGS sequence"/>
</dbReference>
<dbReference type="EMBL" id="JARHUD010000005">
    <property type="protein sequence ID" value="MDF2096138.1"/>
    <property type="molecule type" value="Genomic_DNA"/>
</dbReference>
<comment type="function">
    <text evidence="6">Catalyzes the reduction of dTDP-6-deoxy-L-lyxo-4-hexulose to yield dTDP-L-rhamnose.</text>
</comment>
<name>A0ABT5YMR8_9PROT</name>
<dbReference type="RefSeq" id="WP_275822266.1">
    <property type="nucleotide sequence ID" value="NZ_JARHUD010000005.1"/>
</dbReference>
<dbReference type="EC" id="1.1.1.133" evidence="3 6"/>
<organism evidence="8 9">
    <name type="scientific">Aquibaculum arenosum</name>
    <dbReference type="NCBI Taxonomy" id="3032591"/>
    <lineage>
        <taxon>Bacteria</taxon>
        <taxon>Pseudomonadati</taxon>
        <taxon>Pseudomonadota</taxon>
        <taxon>Alphaproteobacteria</taxon>
        <taxon>Rhodospirillales</taxon>
        <taxon>Rhodovibrionaceae</taxon>
        <taxon>Aquibaculum</taxon>
    </lineage>
</organism>
<evidence type="ECO:0000313" key="9">
    <source>
        <dbReference type="Proteomes" id="UP001215503"/>
    </source>
</evidence>
<keyword evidence="6 8" id="KW-0560">Oxidoreductase</keyword>
<keyword evidence="9" id="KW-1185">Reference proteome</keyword>
<dbReference type="InterPro" id="IPR029903">
    <property type="entry name" value="RmlD-like-bd"/>
</dbReference>
<dbReference type="PANTHER" id="PTHR10491:SF4">
    <property type="entry name" value="METHIONINE ADENOSYLTRANSFERASE 2 SUBUNIT BETA"/>
    <property type="match status" value="1"/>
</dbReference>